<dbReference type="InterPro" id="IPR036397">
    <property type="entry name" value="RNaseH_sf"/>
</dbReference>
<evidence type="ECO:0000313" key="2">
    <source>
        <dbReference type="EMBL" id="NYT46729.1"/>
    </source>
</evidence>
<dbReference type="SUPFAM" id="SSF53098">
    <property type="entry name" value="Ribonuclease H-like"/>
    <property type="match status" value="1"/>
</dbReference>
<evidence type="ECO:0000259" key="1">
    <source>
        <dbReference type="PROSITE" id="PS50994"/>
    </source>
</evidence>
<dbReference type="PROSITE" id="PS50994">
    <property type="entry name" value="INTEGRASE"/>
    <property type="match status" value="1"/>
</dbReference>
<feature type="domain" description="Integrase catalytic" evidence="1">
    <location>
        <begin position="1"/>
        <end position="148"/>
    </location>
</feature>
<dbReference type="GO" id="GO:0003676">
    <property type="term" value="F:nucleic acid binding"/>
    <property type="evidence" value="ECO:0007669"/>
    <property type="project" value="InterPro"/>
</dbReference>
<accession>A0A7Z0MNB8</accession>
<evidence type="ECO:0000313" key="3">
    <source>
        <dbReference type="Proteomes" id="UP000537890"/>
    </source>
</evidence>
<dbReference type="InterPro" id="IPR001584">
    <property type="entry name" value="Integrase_cat-core"/>
</dbReference>
<dbReference type="EMBL" id="JACCHS010000033">
    <property type="protein sequence ID" value="NYT46729.1"/>
    <property type="molecule type" value="Genomic_DNA"/>
</dbReference>
<protein>
    <submittedName>
        <fullName evidence="2">Transposase family protein</fullName>
    </submittedName>
</protein>
<reference evidence="2 3" key="1">
    <citation type="submission" date="2020-05" db="EMBL/GenBank/DDBJ databases">
        <title>Horizontal transmission and recombination maintain forever young bacterial symbiont genomes.</title>
        <authorList>
            <person name="Russell S.L."/>
            <person name="Pepper-Tunick E."/>
            <person name="Svedberg J."/>
            <person name="Byrne A."/>
            <person name="Ruelas Castillo J."/>
            <person name="Vollmers C."/>
            <person name="Beinart R.A."/>
            <person name="Corbett-Detig R."/>
        </authorList>
    </citation>
    <scope>NUCLEOTIDE SEQUENCE [LARGE SCALE GENOMIC DNA]</scope>
    <source>
        <strain evidence="2">4727-3</strain>
    </source>
</reference>
<gene>
    <name evidence="2" type="ORF">H0A75_02820</name>
</gene>
<dbReference type="GO" id="GO:0015074">
    <property type="term" value="P:DNA integration"/>
    <property type="evidence" value="ECO:0007669"/>
    <property type="project" value="InterPro"/>
</dbReference>
<dbReference type="AlphaFoldDB" id="A0A7Z0MNB8"/>
<dbReference type="Gene3D" id="3.30.420.10">
    <property type="entry name" value="Ribonuclease H-like superfamily/Ribonuclease H"/>
    <property type="match status" value="1"/>
</dbReference>
<proteinExistence type="predicted"/>
<dbReference type="PANTHER" id="PTHR46585">
    <property type="entry name" value="INTEGRASE CORE DOMAIN CONTAINING PROTEIN"/>
    <property type="match status" value="1"/>
</dbReference>
<sequence length="196" mass="22940">MDLAKLSSYNKGFKYLLTCIDVLSRYAWVVPLKDKTGKTLKDAFQVIFKSGRRPIRLQTDKGTEFTNRVFQKFLKEHDVHFFTTYNEETKASIVERFNRTLKTKMWKYFTHRETLTYVDVLSEMVTSYNHTVHRTIGIPPAEVTWANQTTVSKRLYGRKGPKNRANFLPEIECDSAKPSVRSRKDIYPTGLKNCLR</sequence>
<dbReference type="InterPro" id="IPR012337">
    <property type="entry name" value="RNaseH-like_sf"/>
</dbReference>
<dbReference type="Pfam" id="PF00665">
    <property type="entry name" value="rve"/>
    <property type="match status" value="1"/>
</dbReference>
<comment type="caution">
    <text evidence="2">The sequence shown here is derived from an EMBL/GenBank/DDBJ whole genome shotgun (WGS) entry which is preliminary data.</text>
</comment>
<name>A0A7Z0MNB8_9GAMM</name>
<dbReference type="PANTHER" id="PTHR46585:SF1">
    <property type="entry name" value="CHROMO DOMAIN-CONTAINING PROTEIN"/>
    <property type="match status" value="1"/>
</dbReference>
<organism evidence="2 3">
    <name type="scientific">Candidatus Methanofishera endochildressiae</name>
    <dbReference type="NCBI Taxonomy" id="2738884"/>
    <lineage>
        <taxon>Bacteria</taxon>
        <taxon>Pseudomonadati</taxon>
        <taxon>Pseudomonadota</taxon>
        <taxon>Gammaproteobacteria</taxon>
        <taxon>Candidatus Methanofishera</taxon>
    </lineage>
</organism>
<dbReference type="Proteomes" id="UP000537890">
    <property type="component" value="Unassembled WGS sequence"/>
</dbReference>